<comment type="caution">
    <text evidence="1">The sequence shown here is derived from an EMBL/GenBank/DDBJ whole genome shotgun (WGS) entry which is preliminary data.</text>
</comment>
<gene>
    <name evidence="1" type="ORF">TRIATDRAFT_301462</name>
</gene>
<dbReference type="EMBL" id="ABDG02000027">
    <property type="protein sequence ID" value="EHK40652.1"/>
    <property type="molecule type" value="Genomic_DNA"/>
</dbReference>
<accession>G9P6K9</accession>
<sequence length="78" mass="8843">MRRPRDALNRPRRCTPPRRYSRCETRMDLAAGLLAGDTKLLELVCRPAPCCAPLTAFWTSDDDTTAHSLKPHAVVFFE</sequence>
<reference evidence="1 2" key="1">
    <citation type="journal article" date="2011" name="Genome Biol.">
        <title>Comparative genome sequence analysis underscores mycoparasitism as the ancestral life style of Trichoderma.</title>
        <authorList>
            <person name="Kubicek C.P."/>
            <person name="Herrera-Estrella A."/>
            <person name="Seidl-Seiboth V."/>
            <person name="Martinez D.A."/>
            <person name="Druzhinina I.S."/>
            <person name="Thon M."/>
            <person name="Zeilinger S."/>
            <person name="Casas-Flores S."/>
            <person name="Horwitz B.A."/>
            <person name="Mukherjee P.K."/>
            <person name="Mukherjee M."/>
            <person name="Kredics L."/>
            <person name="Alcaraz L.D."/>
            <person name="Aerts A."/>
            <person name="Antal Z."/>
            <person name="Atanasova L."/>
            <person name="Cervantes-Badillo M.G."/>
            <person name="Challacombe J."/>
            <person name="Chertkov O."/>
            <person name="McCluskey K."/>
            <person name="Coulpier F."/>
            <person name="Deshpande N."/>
            <person name="von Doehren H."/>
            <person name="Ebbole D.J."/>
            <person name="Esquivel-Naranjo E.U."/>
            <person name="Fekete E."/>
            <person name="Flipphi M."/>
            <person name="Glaser F."/>
            <person name="Gomez-Rodriguez E.Y."/>
            <person name="Gruber S."/>
            <person name="Han C."/>
            <person name="Henrissat B."/>
            <person name="Hermosa R."/>
            <person name="Hernandez-Onate M."/>
            <person name="Karaffa L."/>
            <person name="Kosti I."/>
            <person name="Le Crom S."/>
            <person name="Lindquist E."/>
            <person name="Lucas S."/>
            <person name="Luebeck M."/>
            <person name="Luebeck P.S."/>
            <person name="Margeot A."/>
            <person name="Metz B."/>
            <person name="Misra M."/>
            <person name="Nevalainen H."/>
            <person name="Omann M."/>
            <person name="Packer N."/>
            <person name="Perrone G."/>
            <person name="Uresti-Rivera E.E."/>
            <person name="Salamov A."/>
            <person name="Schmoll M."/>
            <person name="Seiboth B."/>
            <person name="Shapiro H."/>
            <person name="Sukno S."/>
            <person name="Tamayo-Ramos J.A."/>
            <person name="Tisch D."/>
            <person name="Wiest A."/>
            <person name="Wilkinson H.H."/>
            <person name="Zhang M."/>
            <person name="Coutinho P.M."/>
            <person name="Kenerley C.M."/>
            <person name="Monte E."/>
            <person name="Baker S.E."/>
            <person name="Grigoriev I.V."/>
        </authorList>
    </citation>
    <scope>NUCLEOTIDE SEQUENCE [LARGE SCALE GENOMIC DNA]</scope>
    <source>
        <strain evidence="2">ATCC 20476 / IMI 206040</strain>
    </source>
</reference>
<organism evidence="1 2">
    <name type="scientific">Hypocrea atroviridis (strain ATCC 20476 / IMI 206040)</name>
    <name type="common">Trichoderma atroviride</name>
    <dbReference type="NCBI Taxonomy" id="452589"/>
    <lineage>
        <taxon>Eukaryota</taxon>
        <taxon>Fungi</taxon>
        <taxon>Dikarya</taxon>
        <taxon>Ascomycota</taxon>
        <taxon>Pezizomycotina</taxon>
        <taxon>Sordariomycetes</taxon>
        <taxon>Hypocreomycetidae</taxon>
        <taxon>Hypocreales</taxon>
        <taxon>Hypocreaceae</taxon>
        <taxon>Trichoderma</taxon>
    </lineage>
</organism>
<proteinExistence type="predicted"/>
<dbReference type="HOGENOM" id="CLU_2622343_0_0_1"/>
<keyword evidence="2" id="KW-1185">Reference proteome</keyword>
<name>G9P6K9_HYPAI</name>
<evidence type="ECO:0000313" key="1">
    <source>
        <dbReference type="EMBL" id="EHK40652.1"/>
    </source>
</evidence>
<dbReference type="Proteomes" id="UP000005426">
    <property type="component" value="Unassembled WGS sequence"/>
</dbReference>
<protein>
    <submittedName>
        <fullName evidence="1">Uncharacterized protein</fullName>
    </submittedName>
</protein>
<dbReference type="AlphaFoldDB" id="G9P6K9"/>
<evidence type="ECO:0000313" key="2">
    <source>
        <dbReference type="Proteomes" id="UP000005426"/>
    </source>
</evidence>